<gene>
    <name evidence="1" type="ORF">TNCT_219711</name>
</gene>
<proteinExistence type="predicted"/>
<evidence type="ECO:0000313" key="2">
    <source>
        <dbReference type="Proteomes" id="UP000887116"/>
    </source>
</evidence>
<reference evidence="1" key="1">
    <citation type="submission" date="2020-07" db="EMBL/GenBank/DDBJ databases">
        <title>Multicomponent nature underlies the extraordinary mechanical properties of spider dragline silk.</title>
        <authorList>
            <person name="Kono N."/>
            <person name="Nakamura H."/>
            <person name="Mori M."/>
            <person name="Yoshida Y."/>
            <person name="Ohtoshi R."/>
            <person name="Malay A.D."/>
            <person name="Moran D.A.P."/>
            <person name="Tomita M."/>
            <person name="Numata K."/>
            <person name="Arakawa K."/>
        </authorList>
    </citation>
    <scope>NUCLEOTIDE SEQUENCE</scope>
</reference>
<organism evidence="1 2">
    <name type="scientific">Trichonephila clavata</name>
    <name type="common">Joro spider</name>
    <name type="synonym">Nephila clavata</name>
    <dbReference type="NCBI Taxonomy" id="2740835"/>
    <lineage>
        <taxon>Eukaryota</taxon>
        <taxon>Metazoa</taxon>
        <taxon>Ecdysozoa</taxon>
        <taxon>Arthropoda</taxon>
        <taxon>Chelicerata</taxon>
        <taxon>Arachnida</taxon>
        <taxon>Araneae</taxon>
        <taxon>Araneomorphae</taxon>
        <taxon>Entelegynae</taxon>
        <taxon>Araneoidea</taxon>
        <taxon>Nephilidae</taxon>
        <taxon>Trichonephila</taxon>
    </lineage>
</organism>
<accession>A0A8X6EXX2</accession>
<comment type="caution">
    <text evidence="1">The sequence shown here is derived from an EMBL/GenBank/DDBJ whole genome shotgun (WGS) entry which is preliminary data.</text>
</comment>
<keyword evidence="2" id="KW-1185">Reference proteome</keyword>
<dbReference type="AlphaFoldDB" id="A0A8X6EXX2"/>
<name>A0A8X6EXX2_TRICU</name>
<evidence type="ECO:0000313" key="1">
    <source>
        <dbReference type="EMBL" id="GFQ65560.1"/>
    </source>
</evidence>
<dbReference type="EMBL" id="BMAO01000258">
    <property type="protein sequence ID" value="GFQ65560.1"/>
    <property type="molecule type" value="Genomic_DNA"/>
</dbReference>
<sequence>MIQSAVDTAQLPNGSRKGVLSKRRLVEFSEGSCSYFSQIVLGMLYSCMVKTSDGAIYRGKEEACHNRDVSPLIMETASSR</sequence>
<dbReference type="Proteomes" id="UP000887116">
    <property type="component" value="Unassembled WGS sequence"/>
</dbReference>
<protein>
    <submittedName>
        <fullName evidence="1">Uncharacterized protein</fullName>
    </submittedName>
</protein>